<reference evidence="2" key="2">
    <citation type="submission" date="2023-06" db="EMBL/GenBank/DDBJ databases">
        <authorList>
            <consortium name="Lawrence Berkeley National Laboratory"/>
            <person name="Haridas S."/>
            <person name="Hensen N."/>
            <person name="Bonometti L."/>
            <person name="Westerberg I."/>
            <person name="Brannstrom I.O."/>
            <person name="Guillou S."/>
            <person name="Cros-Aarteil S."/>
            <person name="Calhoun S."/>
            <person name="Kuo A."/>
            <person name="Mondo S."/>
            <person name="Pangilinan J."/>
            <person name="Riley R."/>
            <person name="Labutti K."/>
            <person name="Andreopoulos B."/>
            <person name="Lipzen A."/>
            <person name="Chen C."/>
            <person name="Yanf M."/>
            <person name="Daum C."/>
            <person name="Ng V."/>
            <person name="Clum A."/>
            <person name="Steindorff A."/>
            <person name="Ohm R."/>
            <person name="Martin F."/>
            <person name="Silar P."/>
            <person name="Natvig D."/>
            <person name="Lalanne C."/>
            <person name="Gautier V."/>
            <person name="Ament-Velasquez S.L."/>
            <person name="Kruys A."/>
            <person name="Hutchinson M.I."/>
            <person name="Powell A.J."/>
            <person name="Barry K."/>
            <person name="Miller A.N."/>
            <person name="Grigoriev I.V."/>
            <person name="Debuchy R."/>
            <person name="Gladieux P."/>
            <person name="Thoren M.H."/>
            <person name="Johannesson H."/>
        </authorList>
    </citation>
    <scope>NUCLEOTIDE SEQUENCE</scope>
    <source>
        <strain evidence="2">CBS 958.72</strain>
    </source>
</reference>
<organism evidence="2 3">
    <name type="scientific">Lasiosphaeria ovina</name>
    <dbReference type="NCBI Taxonomy" id="92902"/>
    <lineage>
        <taxon>Eukaryota</taxon>
        <taxon>Fungi</taxon>
        <taxon>Dikarya</taxon>
        <taxon>Ascomycota</taxon>
        <taxon>Pezizomycotina</taxon>
        <taxon>Sordariomycetes</taxon>
        <taxon>Sordariomycetidae</taxon>
        <taxon>Sordariales</taxon>
        <taxon>Lasiosphaeriaceae</taxon>
        <taxon>Lasiosphaeria</taxon>
    </lineage>
</organism>
<gene>
    <name evidence="2" type="ORF">B0T24DRAFT_592571</name>
</gene>
<feature type="compositionally biased region" description="Basic and acidic residues" evidence="1">
    <location>
        <begin position="84"/>
        <end position="93"/>
    </location>
</feature>
<feature type="region of interest" description="Disordered" evidence="1">
    <location>
        <begin position="84"/>
        <end position="109"/>
    </location>
</feature>
<evidence type="ECO:0000313" key="2">
    <source>
        <dbReference type="EMBL" id="KAK3376943.1"/>
    </source>
</evidence>
<proteinExistence type="predicted"/>
<name>A0AAE0KHP5_9PEZI</name>
<protein>
    <submittedName>
        <fullName evidence="2">Uncharacterized protein</fullName>
    </submittedName>
</protein>
<evidence type="ECO:0000256" key="1">
    <source>
        <dbReference type="SAM" id="MobiDB-lite"/>
    </source>
</evidence>
<dbReference type="AlphaFoldDB" id="A0AAE0KHP5"/>
<comment type="caution">
    <text evidence="2">The sequence shown here is derived from an EMBL/GenBank/DDBJ whole genome shotgun (WGS) entry which is preliminary data.</text>
</comment>
<dbReference type="EMBL" id="JAULSN010000003">
    <property type="protein sequence ID" value="KAK3376943.1"/>
    <property type="molecule type" value="Genomic_DNA"/>
</dbReference>
<sequence length="118" mass="12910">MSTPMHLLDGQLPSFVLASCNAAVQNAKLKVEKACFSNWNTFPLASAQPQKQALALADRVAQDDVLGNLVEASGFRALDKSVLKSKDDKEESKATSSTSSDSASERRRQWRHVEFVTV</sequence>
<keyword evidence="3" id="KW-1185">Reference proteome</keyword>
<accession>A0AAE0KHP5</accession>
<evidence type="ECO:0000313" key="3">
    <source>
        <dbReference type="Proteomes" id="UP001287356"/>
    </source>
</evidence>
<reference evidence="2" key="1">
    <citation type="journal article" date="2023" name="Mol. Phylogenet. Evol.">
        <title>Genome-scale phylogeny and comparative genomics of the fungal order Sordariales.</title>
        <authorList>
            <person name="Hensen N."/>
            <person name="Bonometti L."/>
            <person name="Westerberg I."/>
            <person name="Brannstrom I.O."/>
            <person name="Guillou S."/>
            <person name="Cros-Aarteil S."/>
            <person name="Calhoun S."/>
            <person name="Haridas S."/>
            <person name="Kuo A."/>
            <person name="Mondo S."/>
            <person name="Pangilinan J."/>
            <person name="Riley R."/>
            <person name="LaButti K."/>
            <person name="Andreopoulos B."/>
            <person name="Lipzen A."/>
            <person name="Chen C."/>
            <person name="Yan M."/>
            <person name="Daum C."/>
            <person name="Ng V."/>
            <person name="Clum A."/>
            <person name="Steindorff A."/>
            <person name="Ohm R.A."/>
            <person name="Martin F."/>
            <person name="Silar P."/>
            <person name="Natvig D.O."/>
            <person name="Lalanne C."/>
            <person name="Gautier V."/>
            <person name="Ament-Velasquez S.L."/>
            <person name="Kruys A."/>
            <person name="Hutchinson M.I."/>
            <person name="Powell A.J."/>
            <person name="Barry K."/>
            <person name="Miller A.N."/>
            <person name="Grigoriev I.V."/>
            <person name="Debuchy R."/>
            <person name="Gladieux P."/>
            <person name="Hiltunen Thoren M."/>
            <person name="Johannesson H."/>
        </authorList>
    </citation>
    <scope>NUCLEOTIDE SEQUENCE</scope>
    <source>
        <strain evidence="2">CBS 958.72</strain>
    </source>
</reference>
<dbReference type="Proteomes" id="UP001287356">
    <property type="component" value="Unassembled WGS sequence"/>
</dbReference>